<keyword evidence="2" id="KW-1185">Reference proteome</keyword>
<proteinExistence type="predicted"/>
<reference evidence="1" key="1">
    <citation type="submission" date="2022-04" db="EMBL/GenBank/DDBJ databases">
        <title>Jade perch genome.</title>
        <authorList>
            <person name="Chao B."/>
        </authorList>
    </citation>
    <scope>NUCLEOTIDE SEQUENCE</scope>
    <source>
        <strain evidence="1">CB-2022</strain>
    </source>
</reference>
<protein>
    <submittedName>
        <fullName evidence="1">Uncharacterized protein</fullName>
    </submittedName>
</protein>
<organism evidence="1 2">
    <name type="scientific">Scortum barcoo</name>
    <name type="common">barcoo grunter</name>
    <dbReference type="NCBI Taxonomy" id="214431"/>
    <lineage>
        <taxon>Eukaryota</taxon>
        <taxon>Metazoa</taxon>
        <taxon>Chordata</taxon>
        <taxon>Craniata</taxon>
        <taxon>Vertebrata</taxon>
        <taxon>Euteleostomi</taxon>
        <taxon>Actinopterygii</taxon>
        <taxon>Neopterygii</taxon>
        <taxon>Teleostei</taxon>
        <taxon>Neoteleostei</taxon>
        <taxon>Acanthomorphata</taxon>
        <taxon>Eupercaria</taxon>
        <taxon>Centrarchiformes</taxon>
        <taxon>Terapontoidei</taxon>
        <taxon>Terapontidae</taxon>
        <taxon>Scortum</taxon>
    </lineage>
</organism>
<dbReference type="EMBL" id="CM041537">
    <property type="protein sequence ID" value="KAI3369633.1"/>
    <property type="molecule type" value="Genomic_DNA"/>
</dbReference>
<gene>
    <name evidence="1" type="ORF">L3Q82_025343</name>
</gene>
<evidence type="ECO:0000313" key="1">
    <source>
        <dbReference type="EMBL" id="KAI3369633.1"/>
    </source>
</evidence>
<evidence type="ECO:0000313" key="2">
    <source>
        <dbReference type="Proteomes" id="UP000831701"/>
    </source>
</evidence>
<sequence length="93" mass="10157">MQQFEAVDARSLVPVVVATPKPGDGHWKWGAAVDLILYDYMIHDIVGQWKEYIEDLLNPTDTPSTEEAEAEDSEVDSFKLLAGKAPGGGLDTP</sequence>
<accession>A0ACB8WP62</accession>
<name>A0ACB8WP62_9TELE</name>
<dbReference type="Proteomes" id="UP000831701">
    <property type="component" value="Chromosome 7"/>
</dbReference>
<comment type="caution">
    <text evidence="1">The sequence shown here is derived from an EMBL/GenBank/DDBJ whole genome shotgun (WGS) entry which is preliminary data.</text>
</comment>